<proteinExistence type="predicted"/>
<gene>
    <name evidence="14" type="ORF">CHL78_006240</name>
</gene>
<dbReference type="RefSeq" id="WP_094369420.1">
    <property type="nucleotide sequence ID" value="NZ_NOJY02000008.1"/>
</dbReference>
<evidence type="ECO:0000256" key="8">
    <source>
        <dbReference type="ARBA" id="ARBA00022989"/>
    </source>
</evidence>
<evidence type="ECO:0000256" key="1">
    <source>
        <dbReference type="ARBA" id="ARBA00000085"/>
    </source>
</evidence>
<dbReference type="OrthoDB" id="9780487at2"/>
<evidence type="ECO:0000256" key="4">
    <source>
        <dbReference type="ARBA" id="ARBA00022475"/>
    </source>
</evidence>
<evidence type="ECO:0000256" key="9">
    <source>
        <dbReference type="ARBA" id="ARBA00023012"/>
    </source>
</evidence>
<accession>A0A371J611</accession>
<organism evidence="14 15">
    <name type="scientific">Romboutsia weinsteinii</name>
    <dbReference type="NCBI Taxonomy" id="2020949"/>
    <lineage>
        <taxon>Bacteria</taxon>
        <taxon>Bacillati</taxon>
        <taxon>Bacillota</taxon>
        <taxon>Clostridia</taxon>
        <taxon>Peptostreptococcales</taxon>
        <taxon>Peptostreptococcaceae</taxon>
        <taxon>Romboutsia</taxon>
    </lineage>
</organism>
<dbReference type="Gene3D" id="3.30.565.10">
    <property type="entry name" value="Histidine kinase-like ATPase, C-terminal domain"/>
    <property type="match status" value="1"/>
</dbReference>
<dbReference type="PANTHER" id="PTHR45453">
    <property type="entry name" value="PHOSPHATE REGULON SENSOR PROTEIN PHOR"/>
    <property type="match status" value="1"/>
</dbReference>
<keyword evidence="5" id="KW-0808">Transferase</keyword>
<protein>
    <recommendedName>
        <fullName evidence="3">histidine kinase</fullName>
        <ecNumber evidence="3">2.7.13.3</ecNumber>
    </recommendedName>
</protein>
<name>A0A371J611_9FIRM</name>
<dbReference type="GO" id="GO:0000155">
    <property type="term" value="F:phosphorelay sensor kinase activity"/>
    <property type="evidence" value="ECO:0007669"/>
    <property type="project" value="TreeGrafter"/>
</dbReference>
<evidence type="ECO:0000256" key="6">
    <source>
        <dbReference type="ARBA" id="ARBA00022692"/>
    </source>
</evidence>
<dbReference type="GO" id="GO:0016036">
    <property type="term" value="P:cellular response to phosphate starvation"/>
    <property type="evidence" value="ECO:0007669"/>
    <property type="project" value="TreeGrafter"/>
</dbReference>
<dbReference type="EMBL" id="NOJY02000008">
    <property type="protein sequence ID" value="RDY28185.1"/>
    <property type="molecule type" value="Genomic_DNA"/>
</dbReference>
<dbReference type="SUPFAM" id="SSF55874">
    <property type="entry name" value="ATPase domain of HSP90 chaperone/DNA topoisomerase II/histidine kinase"/>
    <property type="match status" value="1"/>
</dbReference>
<feature type="transmembrane region" description="Helical" evidence="12">
    <location>
        <begin position="41"/>
        <end position="61"/>
    </location>
</feature>
<evidence type="ECO:0000256" key="12">
    <source>
        <dbReference type="SAM" id="Phobius"/>
    </source>
</evidence>
<dbReference type="PROSITE" id="PS50109">
    <property type="entry name" value="HIS_KIN"/>
    <property type="match status" value="1"/>
</dbReference>
<evidence type="ECO:0000256" key="7">
    <source>
        <dbReference type="ARBA" id="ARBA00022777"/>
    </source>
</evidence>
<keyword evidence="6 12" id="KW-0812">Transmembrane</keyword>
<feature type="coiled-coil region" evidence="11">
    <location>
        <begin position="144"/>
        <end position="171"/>
    </location>
</feature>
<keyword evidence="7 14" id="KW-0418">Kinase</keyword>
<feature type="domain" description="Histidine kinase" evidence="13">
    <location>
        <begin position="122"/>
        <end position="331"/>
    </location>
</feature>
<dbReference type="InterPro" id="IPR003594">
    <property type="entry name" value="HATPase_dom"/>
</dbReference>
<evidence type="ECO:0000256" key="11">
    <source>
        <dbReference type="SAM" id="Coils"/>
    </source>
</evidence>
<dbReference type="Pfam" id="PF02518">
    <property type="entry name" value="HATPase_c"/>
    <property type="match status" value="1"/>
</dbReference>
<sequence length="331" mass="38489">MYLINLITKVAKTKSRDLLLYAINTIVIIFFYYLLFDNSEIIYPLILSAFIVSIYFSIEVIRYKSFQEKLYDSKRSPNYDGSNLTYSEEEILNNISEIHQDYQNKIYTLNQQIKERETLFSQWIHNMKTSITVIDLACEQSNINNENNKSIEDIKEENNMLKKNLEECLNLLRLDDFSRDYITGRCSLRELVNGVVNSKKRDFIYKGVFPKVNIPDDVYVYTDKKWCSYIIEQIISNAIKYSKTKSGDTVEISYKNNNNTTIVFIKDTGVGISKEDLPRVFDPFFTGNNGRKDRNATGIGLYMVKLVSQKLGHKIEIESTTNVGTIIKIIF</sequence>
<keyword evidence="4" id="KW-1003">Cell membrane</keyword>
<keyword evidence="15" id="KW-1185">Reference proteome</keyword>
<dbReference type="InterPro" id="IPR004358">
    <property type="entry name" value="Sig_transdc_His_kin-like_C"/>
</dbReference>
<dbReference type="GO" id="GO:0005886">
    <property type="term" value="C:plasma membrane"/>
    <property type="evidence" value="ECO:0007669"/>
    <property type="project" value="UniProtKB-SubCell"/>
</dbReference>
<dbReference type="PRINTS" id="PR00344">
    <property type="entry name" value="BCTRLSENSOR"/>
</dbReference>
<evidence type="ECO:0000256" key="2">
    <source>
        <dbReference type="ARBA" id="ARBA00004651"/>
    </source>
</evidence>
<reference evidence="14 15" key="1">
    <citation type="journal article" date="2017" name="Genome Announc.">
        <title>Draft Genome Sequence of Romboutsia weinsteinii sp. nov. Strain CCRI-19649(T) Isolated from Surface Water.</title>
        <authorList>
            <person name="Maheux A.F."/>
            <person name="Boudreau D.K."/>
            <person name="Berube E."/>
            <person name="Boissinot M."/>
            <person name="Cantin P."/>
            <person name="Raymond F."/>
            <person name="Corbeil J."/>
            <person name="Omar R.F."/>
            <person name="Bergeron M.G."/>
        </authorList>
    </citation>
    <scope>NUCLEOTIDE SEQUENCE [LARGE SCALE GENOMIC DNA]</scope>
    <source>
        <strain evidence="14 15">CCRI-19649</strain>
    </source>
</reference>
<evidence type="ECO:0000259" key="13">
    <source>
        <dbReference type="PROSITE" id="PS50109"/>
    </source>
</evidence>
<dbReference type="InterPro" id="IPR005467">
    <property type="entry name" value="His_kinase_dom"/>
</dbReference>
<evidence type="ECO:0000256" key="3">
    <source>
        <dbReference type="ARBA" id="ARBA00012438"/>
    </source>
</evidence>
<keyword evidence="8 12" id="KW-1133">Transmembrane helix</keyword>
<dbReference type="GO" id="GO:0004721">
    <property type="term" value="F:phosphoprotein phosphatase activity"/>
    <property type="evidence" value="ECO:0007669"/>
    <property type="project" value="TreeGrafter"/>
</dbReference>
<evidence type="ECO:0000256" key="10">
    <source>
        <dbReference type="ARBA" id="ARBA00023136"/>
    </source>
</evidence>
<dbReference type="AlphaFoldDB" id="A0A371J611"/>
<keyword evidence="11" id="KW-0175">Coiled coil</keyword>
<comment type="subcellular location">
    <subcellularLocation>
        <location evidence="2">Cell membrane</location>
        <topology evidence="2">Multi-pass membrane protein</topology>
    </subcellularLocation>
</comment>
<keyword evidence="10 12" id="KW-0472">Membrane</keyword>
<evidence type="ECO:0000313" key="15">
    <source>
        <dbReference type="Proteomes" id="UP000215694"/>
    </source>
</evidence>
<comment type="catalytic activity">
    <reaction evidence="1">
        <text>ATP + protein L-histidine = ADP + protein N-phospho-L-histidine.</text>
        <dbReference type="EC" id="2.7.13.3"/>
    </reaction>
</comment>
<evidence type="ECO:0000256" key="5">
    <source>
        <dbReference type="ARBA" id="ARBA00022679"/>
    </source>
</evidence>
<dbReference type="InterPro" id="IPR036890">
    <property type="entry name" value="HATPase_C_sf"/>
</dbReference>
<feature type="transmembrane region" description="Helical" evidence="12">
    <location>
        <begin position="18"/>
        <end position="35"/>
    </location>
</feature>
<dbReference type="SMART" id="SM00387">
    <property type="entry name" value="HATPase_c"/>
    <property type="match status" value="1"/>
</dbReference>
<dbReference type="PANTHER" id="PTHR45453:SF2">
    <property type="entry name" value="HISTIDINE KINASE"/>
    <property type="match status" value="1"/>
</dbReference>
<dbReference type="EC" id="2.7.13.3" evidence="3"/>
<keyword evidence="9" id="KW-0902">Two-component regulatory system</keyword>
<dbReference type="Proteomes" id="UP000215694">
    <property type="component" value="Unassembled WGS sequence"/>
</dbReference>
<evidence type="ECO:0000313" key="14">
    <source>
        <dbReference type="EMBL" id="RDY28185.1"/>
    </source>
</evidence>
<comment type="caution">
    <text evidence="14">The sequence shown here is derived from an EMBL/GenBank/DDBJ whole genome shotgun (WGS) entry which is preliminary data.</text>
</comment>
<dbReference type="InterPro" id="IPR050351">
    <property type="entry name" value="BphY/WalK/GraS-like"/>
</dbReference>